<dbReference type="EMBL" id="KY710710">
    <property type="protein sequence ID" value="AXY99696.1"/>
    <property type="molecule type" value="Genomic_DNA"/>
</dbReference>
<feature type="transmembrane region" description="Helical" evidence="1">
    <location>
        <begin position="345"/>
        <end position="378"/>
    </location>
</feature>
<keyword evidence="1" id="KW-0812">Transmembrane</keyword>
<dbReference type="NCBIfam" id="TIGR04370">
    <property type="entry name" value="glyco_rpt_poly"/>
    <property type="match status" value="1"/>
</dbReference>
<accession>A0A385JN33</accession>
<name>A0A385JN33_PROMI</name>
<feature type="transmembrane region" description="Helical" evidence="1">
    <location>
        <begin position="219"/>
        <end position="238"/>
    </location>
</feature>
<feature type="transmembrane region" description="Helical" evidence="1">
    <location>
        <begin position="119"/>
        <end position="144"/>
    </location>
</feature>
<feature type="transmembrane region" description="Helical" evidence="1">
    <location>
        <begin position="74"/>
        <end position="99"/>
    </location>
</feature>
<organism evidence="2">
    <name type="scientific">Proteus mirabilis</name>
    <dbReference type="NCBI Taxonomy" id="584"/>
    <lineage>
        <taxon>Bacteria</taxon>
        <taxon>Pseudomonadati</taxon>
        <taxon>Pseudomonadota</taxon>
        <taxon>Gammaproteobacteria</taxon>
        <taxon>Enterobacterales</taxon>
        <taxon>Morganellaceae</taxon>
        <taxon>Proteus</taxon>
    </lineage>
</organism>
<feature type="transmembrane region" description="Helical" evidence="1">
    <location>
        <begin position="174"/>
        <end position="190"/>
    </location>
</feature>
<dbReference type="AlphaFoldDB" id="A0A385JN33"/>
<keyword evidence="1" id="KW-1133">Transmembrane helix</keyword>
<keyword evidence="1" id="KW-0472">Membrane</keyword>
<feature type="transmembrane region" description="Helical" evidence="1">
    <location>
        <begin position="250"/>
        <end position="268"/>
    </location>
</feature>
<reference evidence="2" key="1">
    <citation type="journal article" date="2017" name="PLoS ONE">
        <title>Genetic diversity of the O antigens of Proteus species and the development of a suspension array for molecular serotyping.</title>
        <authorList>
            <person name="Yu X."/>
            <person name="Torzewska A."/>
            <person name="Zhang X."/>
            <person name="Yin Z."/>
            <person name="Drzewiecka D."/>
            <person name="Cao H."/>
            <person name="Liu B."/>
            <person name="Knirel Y.A."/>
            <person name="Rozalski A."/>
            <person name="Wang L."/>
        </authorList>
    </citation>
    <scope>NUCLEOTIDE SEQUENCE</scope>
    <source>
        <strain evidence="2">PrK 62/57</strain>
    </source>
</reference>
<sequence length="400" mass="46447">MKIVSFTIVWYLIFFLIAISGLTGLQTPSQIAITSIGLILSSYLIGCITSFLLPRTKKNVYETKNYNKKRKNNFEYIIKIFLFYFISHSLFIIINVFLINKIDINNYRESFFDGSRKNLIFFGGWWLFYLYYLSTLFLLALVPFFVATKKINIQILLFISVILYDIVFLSRTGIYYFLLATICAVIIRELKLKLIFLLVVVIIMLSLTISYFRGDISNIFILIKNAIINYHVAPYILFDKNIISENTIRYNGLGLASLGIYNIFLYIFDNNVMENINNLRANLNVFYDLSSNDNYIPYNAYYTSLGLIYIDFGLIGCIIISYFSGLFISYLAIKSKNSEKYKISCVFISSLYLESLFSPITINIFSFVIVVFILLLMIHNYEYSNCSPVFKKNCSSKYSN</sequence>
<dbReference type="RefSeq" id="WP_181665260.1">
    <property type="nucleotide sequence ID" value="NZ_UATP01000011.1"/>
</dbReference>
<proteinExistence type="predicted"/>
<protein>
    <submittedName>
        <fullName evidence="2">Wzy</fullName>
    </submittedName>
</protein>
<feature type="transmembrane region" description="Helical" evidence="1">
    <location>
        <begin position="195"/>
        <end position="213"/>
    </location>
</feature>
<evidence type="ECO:0000313" key="2">
    <source>
        <dbReference type="EMBL" id="AXY99696.1"/>
    </source>
</evidence>
<feature type="transmembrane region" description="Helical" evidence="1">
    <location>
        <begin position="7"/>
        <end position="25"/>
    </location>
</feature>
<feature type="transmembrane region" description="Helical" evidence="1">
    <location>
        <begin position="307"/>
        <end position="333"/>
    </location>
</feature>
<feature type="transmembrane region" description="Helical" evidence="1">
    <location>
        <begin position="31"/>
        <end position="53"/>
    </location>
</feature>
<feature type="transmembrane region" description="Helical" evidence="1">
    <location>
        <begin position="151"/>
        <end position="168"/>
    </location>
</feature>
<evidence type="ECO:0000256" key="1">
    <source>
        <dbReference type="SAM" id="Phobius"/>
    </source>
</evidence>